<keyword evidence="4" id="KW-1185">Reference proteome</keyword>
<proteinExistence type="predicted"/>
<keyword evidence="2" id="KW-1133">Transmembrane helix</keyword>
<reference evidence="3" key="1">
    <citation type="submission" date="2017-04" db="EMBL/GenBank/DDBJ databases">
        <title>Genome deletions in a multicellular cyanobacterial endosymbiont for morphological adaptation in marine diatoms.</title>
        <authorList>
            <person name="Wang Y."/>
            <person name="Gao H."/>
            <person name="Li R."/>
            <person name="Xu X."/>
        </authorList>
    </citation>
    <scope>NUCLEOTIDE SEQUENCE</scope>
    <source>
        <strain evidence="3">FACHB 800</strain>
    </source>
</reference>
<feature type="compositionally biased region" description="Low complexity" evidence="1">
    <location>
        <begin position="123"/>
        <end position="155"/>
    </location>
</feature>
<evidence type="ECO:0000256" key="2">
    <source>
        <dbReference type="SAM" id="Phobius"/>
    </source>
</evidence>
<keyword evidence="2" id="KW-0472">Membrane</keyword>
<dbReference type="EMBL" id="CP021056">
    <property type="protein sequence ID" value="QXE22115.1"/>
    <property type="molecule type" value="Genomic_DNA"/>
</dbReference>
<dbReference type="Proteomes" id="UP000683511">
    <property type="component" value="Chromosome"/>
</dbReference>
<feature type="compositionally biased region" description="Low complexity" evidence="1">
    <location>
        <begin position="194"/>
        <end position="209"/>
    </location>
</feature>
<feature type="transmembrane region" description="Helical" evidence="2">
    <location>
        <begin position="24"/>
        <end position="44"/>
    </location>
</feature>
<keyword evidence="2" id="KW-0812">Transmembrane</keyword>
<protein>
    <submittedName>
        <fullName evidence="3">Uncharacterized protein</fullName>
    </submittedName>
</protein>
<dbReference type="AlphaFoldDB" id="A0A975T554"/>
<evidence type="ECO:0000256" key="1">
    <source>
        <dbReference type="SAM" id="MobiDB-lite"/>
    </source>
</evidence>
<sequence length="363" mass="39713">MTTSVADKTSIPVASGRKHTDPPFLWFVVTLSSISLHLLVFWWLNSSSTGTEFWFPQSNQSAEIPVDFVEIAPSTKPVEKPPSQVAQVIPKTTEQESSVSAVVKQPKPTPSNRQTEIIKSEQQRPQPQVTRNQVQRQRQPFKSQVTPAPQSTLTPQPQPSIVTPPTGELPWGRRQEIKLGRGTQLPNDIPGESPAPTQEETPTATPTPTGEVSPPPLAEATPEPTQTATYGGAIATVSSILKNEVTQLIKQRILLDEALPDVLPQYQGSSNKQIDPSFLPSGGGLEPANILASLIIDQNGNFQQSVVLDITPAKLRTEKSIYEQALNEVFKQEKFIAAYNNNGSQPVLSNLYVRIKIQPINSQ</sequence>
<organism evidence="3 4">
    <name type="scientific">Richelia sinica FACHB-800</name>
    <dbReference type="NCBI Taxonomy" id="1357546"/>
    <lineage>
        <taxon>Bacteria</taxon>
        <taxon>Bacillati</taxon>
        <taxon>Cyanobacteriota</taxon>
        <taxon>Cyanophyceae</taxon>
        <taxon>Nostocales</taxon>
        <taxon>Nostocaceae</taxon>
        <taxon>Richelia</taxon>
    </lineage>
</organism>
<dbReference type="KEGG" id="rsin:B6N60_00796"/>
<feature type="region of interest" description="Disordered" evidence="1">
    <location>
        <begin position="92"/>
        <end position="226"/>
    </location>
</feature>
<accession>A0A975T554</accession>
<gene>
    <name evidence="3" type="ORF">B6N60_00796</name>
</gene>
<evidence type="ECO:0000313" key="3">
    <source>
        <dbReference type="EMBL" id="QXE22115.1"/>
    </source>
</evidence>
<evidence type="ECO:0000313" key="4">
    <source>
        <dbReference type="Proteomes" id="UP000683511"/>
    </source>
</evidence>
<name>A0A975T554_9NOST</name>
<dbReference type="RefSeq" id="WP_190603166.1">
    <property type="nucleotide sequence ID" value="NZ_CP021056.1"/>
</dbReference>